<evidence type="ECO:0000259" key="10">
    <source>
        <dbReference type="PROSITE" id="PS50253"/>
    </source>
</evidence>
<reference evidence="12" key="1">
    <citation type="journal article" date="2019" name="Int. J. Syst. Evol. Microbiol.">
        <title>The Global Catalogue of Microorganisms (GCM) 10K type strain sequencing project: providing services to taxonomists for standard genome sequencing and annotation.</title>
        <authorList>
            <consortium name="The Broad Institute Genomics Platform"/>
            <consortium name="The Broad Institute Genome Sequencing Center for Infectious Disease"/>
            <person name="Wu L."/>
            <person name="Ma J."/>
        </authorList>
    </citation>
    <scope>NUCLEOTIDE SEQUENCE [LARGE SCALE GENOMIC DNA]</scope>
    <source>
        <strain evidence="12">CGMCC 1.12286</strain>
    </source>
</reference>
<dbReference type="InterPro" id="IPR033946">
    <property type="entry name" value="Ubiquinol_oxase_su3_dom"/>
</dbReference>
<evidence type="ECO:0000256" key="9">
    <source>
        <dbReference type="SAM" id="Phobius"/>
    </source>
</evidence>
<evidence type="ECO:0000256" key="6">
    <source>
        <dbReference type="ARBA" id="ARBA00023002"/>
    </source>
</evidence>
<dbReference type="InterPro" id="IPR035973">
    <property type="entry name" value="Cyt_c_oxidase_su3-like_sf"/>
</dbReference>
<evidence type="ECO:0000256" key="5">
    <source>
        <dbReference type="ARBA" id="ARBA00022989"/>
    </source>
</evidence>
<evidence type="ECO:0000256" key="8">
    <source>
        <dbReference type="RuleBase" id="RU003376"/>
    </source>
</evidence>
<accession>A0ABW4JF30</accession>
<evidence type="ECO:0000256" key="2">
    <source>
        <dbReference type="ARBA" id="ARBA00010581"/>
    </source>
</evidence>
<feature type="domain" description="Heme-copper oxidase subunit III family profile" evidence="10">
    <location>
        <begin position="31"/>
        <end position="207"/>
    </location>
</feature>
<feature type="transmembrane region" description="Helical" evidence="9">
    <location>
        <begin position="31"/>
        <end position="55"/>
    </location>
</feature>
<evidence type="ECO:0000256" key="4">
    <source>
        <dbReference type="ARBA" id="ARBA00022692"/>
    </source>
</evidence>
<keyword evidence="5 9" id="KW-1133">Transmembrane helix</keyword>
<name>A0ABW4JF30_9BACL</name>
<evidence type="ECO:0000256" key="3">
    <source>
        <dbReference type="ARBA" id="ARBA00022475"/>
    </source>
</evidence>
<feature type="transmembrane region" description="Helical" evidence="9">
    <location>
        <begin position="186"/>
        <end position="206"/>
    </location>
</feature>
<feature type="transmembrane region" description="Helical" evidence="9">
    <location>
        <begin position="102"/>
        <end position="119"/>
    </location>
</feature>
<evidence type="ECO:0000256" key="1">
    <source>
        <dbReference type="ARBA" id="ARBA00004651"/>
    </source>
</evidence>
<keyword evidence="6" id="KW-0560">Oxidoreductase</keyword>
<dbReference type="CDD" id="cd02863">
    <property type="entry name" value="Ubiquinol_oxidase_III"/>
    <property type="match status" value="1"/>
</dbReference>
<comment type="subcellular location">
    <subcellularLocation>
        <location evidence="1 8">Cell membrane</location>
        <topology evidence="1 8">Multi-pass membrane protein</topology>
    </subcellularLocation>
</comment>
<evidence type="ECO:0000256" key="7">
    <source>
        <dbReference type="ARBA" id="ARBA00023136"/>
    </source>
</evidence>
<dbReference type="EMBL" id="JBHUCX010000020">
    <property type="protein sequence ID" value="MFD1674608.1"/>
    <property type="molecule type" value="Genomic_DNA"/>
</dbReference>
<keyword evidence="3" id="KW-1003">Cell membrane</keyword>
<evidence type="ECO:0000313" key="12">
    <source>
        <dbReference type="Proteomes" id="UP001597079"/>
    </source>
</evidence>
<comment type="similarity">
    <text evidence="2 8">Belongs to the cytochrome c oxidase subunit 3 family.</text>
</comment>
<dbReference type="InterPro" id="IPR000298">
    <property type="entry name" value="Cyt_c_oxidase-like_su3"/>
</dbReference>
<dbReference type="Pfam" id="PF00510">
    <property type="entry name" value="COX3"/>
    <property type="match status" value="1"/>
</dbReference>
<dbReference type="SUPFAM" id="SSF81452">
    <property type="entry name" value="Cytochrome c oxidase subunit III-like"/>
    <property type="match status" value="1"/>
</dbReference>
<gene>
    <name evidence="11" type="ORF">ACFSB2_07800</name>
</gene>
<dbReference type="InterPro" id="IPR013833">
    <property type="entry name" value="Cyt_c_oxidase_su3_a-hlx"/>
</dbReference>
<dbReference type="PROSITE" id="PS50253">
    <property type="entry name" value="COX3"/>
    <property type="match status" value="1"/>
</dbReference>
<protein>
    <submittedName>
        <fullName evidence="11">Cytochrome (Ubi)quinol oxidase subunit III</fullName>
    </submittedName>
</protein>
<dbReference type="InterPro" id="IPR024791">
    <property type="entry name" value="Cyt_c/ubiquinol_Oxase_su3"/>
</dbReference>
<dbReference type="PANTHER" id="PTHR11403:SF2">
    <property type="entry name" value="CYTOCHROME BO(3) UBIQUINOL OXIDASE SUBUNIT 3"/>
    <property type="match status" value="1"/>
</dbReference>
<keyword evidence="12" id="KW-1185">Reference proteome</keyword>
<keyword evidence="7 9" id="KW-0472">Membrane</keyword>
<comment type="caution">
    <text evidence="11">The sequence shown here is derived from an EMBL/GenBank/DDBJ whole genome shotgun (WGS) entry which is preliminary data.</text>
</comment>
<dbReference type="Proteomes" id="UP001597079">
    <property type="component" value="Unassembled WGS sequence"/>
</dbReference>
<feature type="transmembrane region" description="Helical" evidence="9">
    <location>
        <begin position="139"/>
        <end position="166"/>
    </location>
</feature>
<keyword evidence="4 8" id="KW-0812">Transmembrane</keyword>
<dbReference type="RefSeq" id="WP_377942470.1">
    <property type="nucleotide sequence ID" value="NZ_JBHUCX010000020.1"/>
</dbReference>
<dbReference type="Gene3D" id="1.20.120.80">
    <property type="entry name" value="Cytochrome c oxidase, subunit III, four-helix bundle"/>
    <property type="match status" value="1"/>
</dbReference>
<sequence length="209" mass="23268">MANSEETLHSLPRAAHLPIEYSTEDGSLRIFGFWVFLVTDMLLFSCFFATFAVLYRHIGTGPKPSAIYDVRGYTAETIILLTSSFTSGIATYFMRRGNKSGLLTWLVITIVLGLAFIGLEASEFVSDAVTGATLQRSAFLSSFFTLVGTHGCHVSFGIIWMTCLLIQISKRGITPVIARKVFITGLYWHFLDVVWVFLFSVVYLIGGMY</sequence>
<proteinExistence type="inferred from homology"/>
<organism evidence="11 12">
    <name type="scientific">Alicyclobacillus fodiniaquatilis</name>
    <dbReference type="NCBI Taxonomy" id="1661150"/>
    <lineage>
        <taxon>Bacteria</taxon>
        <taxon>Bacillati</taxon>
        <taxon>Bacillota</taxon>
        <taxon>Bacilli</taxon>
        <taxon>Bacillales</taxon>
        <taxon>Alicyclobacillaceae</taxon>
        <taxon>Alicyclobacillus</taxon>
    </lineage>
</organism>
<dbReference type="PANTHER" id="PTHR11403">
    <property type="entry name" value="CYTOCHROME C OXIDASE SUBUNIT III"/>
    <property type="match status" value="1"/>
</dbReference>
<evidence type="ECO:0000313" key="11">
    <source>
        <dbReference type="EMBL" id="MFD1674608.1"/>
    </source>
</evidence>